<evidence type="ECO:0000313" key="4">
    <source>
        <dbReference type="Proteomes" id="UP000640912"/>
    </source>
</evidence>
<evidence type="ECO:0000256" key="1">
    <source>
        <dbReference type="ARBA" id="ARBA00023002"/>
    </source>
</evidence>
<sequence length="253" mass="28031">VYPYPVYAAGDPRKAGMLGGFTEYLLIKNAKLNHDLYLVPDELSNEVAAMTEPFTVATKAVKRTYPQEGESACVYGAGTIGLGAAIALQHFGCKKVMVVDHSNYRLKIASKLDFETVNSAREDLKKKQLNFFGQGMSLQGTEPKVDIFIDAVGNSEILQNYLDSTIVDSRMVLVGVDNQIKEIDLLKMTFASQSLIGSGGYRPDDVETVFNIFRENKDNIGKMVTKVEPWENLVDAIKLASDPYRSLNVQVKY</sequence>
<dbReference type="PANTHER" id="PTHR43401">
    <property type="entry name" value="L-THREONINE 3-DEHYDROGENASE"/>
    <property type="match status" value="1"/>
</dbReference>
<dbReference type="InterPro" id="IPR036291">
    <property type="entry name" value="NAD(P)-bd_dom_sf"/>
</dbReference>
<organism evidence="3 4">
    <name type="scientific">Lactobacillus kitasatonis</name>
    <dbReference type="NCBI Taxonomy" id="237446"/>
    <lineage>
        <taxon>Bacteria</taxon>
        <taxon>Bacillati</taxon>
        <taxon>Bacillota</taxon>
        <taxon>Bacilli</taxon>
        <taxon>Lactobacillales</taxon>
        <taxon>Lactobacillaceae</taxon>
        <taxon>Lactobacillus</taxon>
    </lineage>
</organism>
<dbReference type="Pfam" id="PF00107">
    <property type="entry name" value="ADH_zinc_N"/>
    <property type="match status" value="1"/>
</dbReference>
<dbReference type="InterPro" id="IPR050129">
    <property type="entry name" value="Zn_alcohol_dh"/>
</dbReference>
<dbReference type="Proteomes" id="UP000640912">
    <property type="component" value="Unassembled WGS sequence"/>
</dbReference>
<dbReference type="SUPFAM" id="SSF51735">
    <property type="entry name" value="NAD(P)-binding Rossmann-fold domains"/>
    <property type="match status" value="1"/>
</dbReference>
<keyword evidence="4" id="KW-1185">Reference proteome</keyword>
<reference evidence="3 4" key="1">
    <citation type="journal article" date="2021" name="Microorganisms">
        <title>Dual Inhibition of Salmonella enterica and Clostridium perfringens by New Probiotic Candidates Isolated from Chicken Intestinal Mucosa.</title>
        <authorList>
            <person name="Lone A."/>
            <person name="Mottawea W."/>
            <person name="Ait Chait Y."/>
            <person name="Hammami R."/>
        </authorList>
    </citation>
    <scope>NUCLEOTIDE SEQUENCE [LARGE SCALE GENOMIC DNA]</scope>
    <source>
        <strain evidence="3 4">A12</strain>
    </source>
</reference>
<dbReference type="EMBL" id="JAEHNR010000055">
    <property type="protein sequence ID" value="MBL1072294.1"/>
    <property type="molecule type" value="Genomic_DNA"/>
</dbReference>
<feature type="non-terminal residue" evidence="3">
    <location>
        <position position="1"/>
    </location>
</feature>
<dbReference type="Gene3D" id="3.90.180.10">
    <property type="entry name" value="Medium-chain alcohol dehydrogenases, catalytic domain"/>
    <property type="match status" value="1"/>
</dbReference>
<protein>
    <submittedName>
        <fullName evidence="3">Zinc-binding dehydrogenase</fullName>
    </submittedName>
</protein>
<accession>A0ABS1LWY5</accession>
<dbReference type="RefSeq" id="WP_202018371.1">
    <property type="nucleotide sequence ID" value="NZ_JAEHNR010000055.1"/>
</dbReference>
<feature type="domain" description="Alcohol dehydrogenase-like C-terminal" evidence="2">
    <location>
        <begin position="80"/>
        <end position="212"/>
    </location>
</feature>
<gene>
    <name evidence="3" type="ORF">JEM47_07360</name>
</gene>
<dbReference type="PANTHER" id="PTHR43401:SF2">
    <property type="entry name" value="L-THREONINE 3-DEHYDROGENASE"/>
    <property type="match status" value="1"/>
</dbReference>
<name>A0ABS1LWY5_9LACO</name>
<comment type="caution">
    <text evidence="3">The sequence shown here is derived from an EMBL/GenBank/DDBJ whole genome shotgun (WGS) entry which is preliminary data.</text>
</comment>
<dbReference type="Gene3D" id="3.40.50.720">
    <property type="entry name" value="NAD(P)-binding Rossmann-like Domain"/>
    <property type="match status" value="1"/>
</dbReference>
<keyword evidence="1" id="KW-0560">Oxidoreductase</keyword>
<dbReference type="InterPro" id="IPR013149">
    <property type="entry name" value="ADH-like_C"/>
</dbReference>
<evidence type="ECO:0000313" key="3">
    <source>
        <dbReference type="EMBL" id="MBL1072294.1"/>
    </source>
</evidence>
<proteinExistence type="predicted"/>
<evidence type="ECO:0000259" key="2">
    <source>
        <dbReference type="Pfam" id="PF00107"/>
    </source>
</evidence>